<organism evidence="3 4">
    <name type="scientific">Caldisericum exile</name>
    <dbReference type="NCBI Taxonomy" id="693075"/>
    <lineage>
        <taxon>Bacteria</taxon>
        <taxon>Pseudomonadati</taxon>
        <taxon>Caldisericota/Cryosericota group</taxon>
        <taxon>Caldisericota</taxon>
        <taxon>Caldisericia</taxon>
        <taxon>Caldisericales</taxon>
        <taxon>Caldisericaceae</taxon>
        <taxon>Caldisericum</taxon>
    </lineage>
</organism>
<dbReference type="InterPro" id="IPR035985">
    <property type="entry name" value="Ubiquitin-activating_enz"/>
</dbReference>
<protein>
    <submittedName>
        <fullName evidence="3">Adenylyltransferase</fullName>
    </submittedName>
</protein>
<feature type="domain" description="THIF-type NAD/FAD binding fold" evidence="2">
    <location>
        <begin position="10"/>
        <end position="248"/>
    </location>
</feature>
<dbReference type="PANTHER" id="PTHR10953:SF102">
    <property type="entry name" value="ADENYLYLTRANSFERASE AND SULFURTRANSFERASE MOCS3"/>
    <property type="match status" value="1"/>
</dbReference>
<dbReference type="Proteomes" id="UP000237040">
    <property type="component" value="Unassembled WGS sequence"/>
</dbReference>
<dbReference type="Pfam" id="PF00899">
    <property type="entry name" value="ThiF"/>
    <property type="match status" value="1"/>
</dbReference>
<comment type="similarity">
    <text evidence="1">Belongs to the HesA/MoeB/ThiF family.</text>
</comment>
<sequence length="253" mass="28041">MLSKDELERYDRQIRIDKIGIEGQIKLKNSNVLVIGAGGLGSPILLYLASAGVGRIGIVDGDVVSVGNLNRQILYNIDDIGKAKVLVAKEKIEKLNPNIAVEAYNTWLTEEETARIILRKFTAIIDATDNYETRYLINRVAVHLNRPLFIGAVGRFVGQVMVVIPHETACLNCIFPEREKQILFKLTEENRNQGIIGTTVGVTGTIVANEFLKYTLGIGSLLKNKLLIFDGLTNEFSIISLERDPNCKICSII</sequence>
<evidence type="ECO:0000313" key="3">
    <source>
        <dbReference type="EMBL" id="PMP66929.1"/>
    </source>
</evidence>
<dbReference type="GO" id="GO:0004792">
    <property type="term" value="F:thiosulfate-cyanide sulfurtransferase activity"/>
    <property type="evidence" value="ECO:0007669"/>
    <property type="project" value="TreeGrafter"/>
</dbReference>
<keyword evidence="3" id="KW-0548">Nucleotidyltransferase</keyword>
<evidence type="ECO:0000256" key="1">
    <source>
        <dbReference type="ARBA" id="ARBA00009919"/>
    </source>
</evidence>
<dbReference type="SUPFAM" id="SSF69572">
    <property type="entry name" value="Activating enzymes of the ubiquitin-like proteins"/>
    <property type="match status" value="1"/>
</dbReference>
<dbReference type="PANTHER" id="PTHR10953">
    <property type="entry name" value="UBIQUITIN-ACTIVATING ENZYME E1"/>
    <property type="match status" value="1"/>
</dbReference>
<dbReference type="Gene3D" id="3.40.50.720">
    <property type="entry name" value="NAD(P)-binding Rossmann-like Domain"/>
    <property type="match status" value="1"/>
</dbReference>
<dbReference type="CDD" id="cd00757">
    <property type="entry name" value="ThiF_MoeB_HesA_family"/>
    <property type="match status" value="1"/>
</dbReference>
<dbReference type="InterPro" id="IPR045886">
    <property type="entry name" value="ThiF/MoeB/HesA"/>
</dbReference>
<dbReference type="GO" id="GO:0005737">
    <property type="term" value="C:cytoplasm"/>
    <property type="evidence" value="ECO:0007669"/>
    <property type="project" value="TreeGrafter"/>
</dbReference>
<name>A0A2J6WDV6_9BACT</name>
<dbReference type="AlphaFoldDB" id="A0A2J6WDV6"/>
<keyword evidence="3" id="KW-0808">Transferase</keyword>
<dbReference type="EMBL" id="PNIL01000061">
    <property type="protein sequence ID" value="PMP66929.1"/>
    <property type="molecule type" value="Genomic_DNA"/>
</dbReference>
<dbReference type="RefSeq" id="WP_424586656.1">
    <property type="nucleotide sequence ID" value="NZ_JBNAUB010000007.1"/>
</dbReference>
<dbReference type="FunFam" id="3.40.50.720:FF:000080">
    <property type="entry name" value="Thiazole biosynthesis adenylyltransferase ThiF"/>
    <property type="match status" value="1"/>
</dbReference>
<proteinExistence type="inferred from homology"/>
<evidence type="ECO:0000313" key="4">
    <source>
        <dbReference type="Proteomes" id="UP000237040"/>
    </source>
</evidence>
<dbReference type="InterPro" id="IPR000594">
    <property type="entry name" value="ThiF_NAD_FAD-bd"/>
</dbReference>
<accession>A0A2J6WDV6</accession>
<gene>
    <name evidence="3" type="ORF">C0189_04265</name>
</gene>
<dbReference type="GO" id="GO:0008641">
    <property type="term" value="F:ubiquitin-like modifier activating enzyme activity"/>
    <property type="evidence" value="ECO:0007669"/>
    <property type="project" value="InterPro"/>
</dbReference>
<comment type="caution">
    <text evidence="3">The sequence shown here is derived from an EMBL/GenBank/DDBJ whole genome shotgun (WGS) entry which is preliminary data.</text>
</comment>
<reference evidence="3 4" key="1">
    <citation type="submission" date="2018-01" db="EMBL/GenBank/DDBJ databases">
        <title>Metagenomic assembled genomes from two thermal pools in the Uzon Caldera, Kamchatka, Russia.</title>
        <authorList>
            <person name="Wilkins L."/>
            <person name="Ettinger C."/>
        </authorList>
    </citation>
    <scope>NUCLEOTIDE SEQUENCE [LARGE SCALE GENOMIC DNA]</scope>
    <source>
        <strain evidence="3">ZAV-07</strain>
    </source>
</reference>
<dbReference type="GO" id="GO:0016779">
    <property type="term" value="F:nucleotidyltransferase activity"/>
    <property type="evidence" value="ECO:0007669"/>
    <property type="project" value="UniProtKB-KW"/>
</dbReference>
<evidence type="ECO:0000259" key="2">
    <source>
        <dbReference type="Pfam" id="PF00899"/>
    </source>
</evidence>